<sequence length="267" mass="29135">MPIARVPGGPDIHYEVRGEGPPLLLVSGTGHDHTFWSGQFPLFEPGFRVIVFDNRGVGRSGVPPPGYALADMADDAARVLDAAGAGRAHVMGFSMGGHISQELCLRHPGRVRSLGLHHTWSRNCARLRSFQAARKRLAGRGEREALVEMSLLGLYSHEYWDAHPAEMEKKRKWLIEASPADAGWIGQLEACLAGDTLERLGGIRVPTLITASTHDLIVGTHEAEEIHRRIPGSRLVIMEGTGHVALLERPEAFGRICLGFLREVGDA</sequence>
<dbReference type="GO" id="GO:0016787">
    <property type="term" value="F:hydrolase activity"/>
    <property type="evidence" value="ECO:0007669"/>
    <property type="project" value="UniProtKB-KW"/>
</dbReference>
<name>A0A932MNJ8_UNCTE</name>
<reference evidence="2" key="1">
    <citation type="submission" date="2020-07" db="EMBL/GenBank/DDBJ databases">
        <title>Huge and variable diversity of episymbiotic CPR bacteria and DPANN archaea in groundwater ecosystems.</title>
        <authorList>
            <person name="He C.Y."/>
            <person name="Keren R."/>
            <person name="Whittaker M."/>
            <person name="Farag I.F."/>
            <person name="Doudna J."/>
            <person name="Cate J.H.D."/>
            <person name="Banfield J.F."/>
        </authorList>
    </citation>
    <scope>NUCLEOTIDE SEQUENCE</scope>
    <source>
        <strain evidence="2">NC_groundwater_763_Ag_S-0.2um_68_21</strain>
    </source>
</reference>
<evidence type="ECO:0000259" key="1">
    <source>
        <dbReference type="Pfam" id="PF00561"/>
    </source>
</evidence>
<dbReference type="InterPro" id="IPR029058">
    <property type="entry name" value="AB_hydrolase_fold"/>
</dbReference>
<dbReference type="Proteomes" id="UP000782312">
    <property type="component" value="Unassembled WGS sequence"/>
</dbReference>
<evidence type="ECO:0000313" key="3">
    <source>
        <dbReference type="Proteomes" id="UP000782312"/>
    </source>
</evidence>
<dbReference type="PRINTS" id="PR00412">
    <property type="entry name" value="EPOXHYDRLASE"/>
</dbReference>
<dbReference type="InterPro" id="IPR000073">
    <property type="entry name" value="AB_hydrolase_1"/>
</dbReference>
<dbReference type="InterPro" id="IPR000639">
    <property type="entry name" value="Epox_hydrolase-like"/>
</dbReference>
<dbReference type="Gene3D" id="3.40.50.1820">
    <property type="entry name" value="alpha/beta hydrolase"/>
    <property type="match status" value="1"/>
</dbReference>
<accession>A0A932MNJ8</accession>
<feature type="domain" description="AB hydrolase-1" evidence="1">
    <location>
        <begin position="21"/>
        <end position="250"/>
    </location>
</feature>
<dbReference type="PANTHER" id="PTHR43433:SF5">
    <property type="entry name" value="AB HYDROLASE-1 DOMAIN-CONTAINING PROTEIN"/>
    <property type="match status" value="1"/>
</dbReference>
<evidence type="ECO:0000313" key="2">
    <source>
        <dbReference type="EMBL" id="MBI3128800.1"/>
    </source>
</evidence>
<dbReference type="PANTHER" id="PTHR43433">
    <property type="entry name" value="HYDROLASE, ALPHA/BETA FOLD FAMILY PROTEIN"/>
    <property type="match status" value="1"/>
</dbReference>
<keyword evidence="2" id="KW-0378">Hydrolase</keyword>
<dbReference type="AlphaFoldDB" id="A0A932MNJ8"/>
<protein>
    <submittedName>
        <fullName evidence="2">Alpha/beta fold hydrolase</fullName>
    </submittedName>
</protein>
<organism evidence="2 3">
    <name type="scientific">Tectimicrobiota bacterium</name>
    <dbReference type="NCBI Taxonomy" id="2528274"/>
    <lineage>
        <taxon>Bacteria</taxon>
        <taxon>Pseudomonadati</taxon>
        <taxon>Nitrospinota/Tectimicrobiota group</taxon>
        <taxon>Candidatus Tectimicrobiota</taxon>
    </lineage>
</organism>
<dbReference type="Pfam" id="PF00561">
    <property type="entry name" value="Abhydrolase_1"/>
    <property type="match status" value="1"/>
</dbReference>
<dbReference type="PRINTS" id="PR00111">
    <property type="entry name" value="ABHYDROLASE"/>
</dbReference>
<dbReference type="InterPro" id="IPR050471">
    <property type="entry name" value="AB_hydrolase"/>
</dbReference>
<comment type="caution">
    <text evidence="2">The sequence shown here is derived from an EMBL/GenBank/DDBJ whole genome shotgun (WGS) entry which is preliminary data.</text>
</comment>
<proteinExistence type="predicted"/>
<dbReference type="EMBL" id="JACPUR010000035">
    <property type="protein sequence ID" value="MBI3128800.1"/>
    <property type="molecule type" value="Genomic_DNA"/>
</dbReference>
<dbReference type="SUPFAM" id="SSF53474">
    <property type="entry name" value="alpha/beta-Hydrolases"/>
    <property type="match status" value="1"/>
</dbReference>
<gene>
    <name evidence="2" type="ORF">HYZ11_14440</name>
</gene>